<dbReference type="Proteomes" id="UP001219862">
    <property type="component" value="Unassembled WGS sequence"/>
</dbReference>
<feature type="region of interest" description="Disordered" evidence="1">
    <location>
        <begin position="91"/>
        <end position="112"/>
    </location>
</feature>
<comment type="caution">
    <text evidence="2">The sequence shown here is derived from an EMBL/GenBank/DDBJ whole genome shotgun (WGS) entry which is preliminary data.</text>
</comment>
<reference evidence="2 3" key="1">
    <citation type="submission" date="2022-10" db="EMBL/GenBank/DDBJ databases">
        <title>paucibacter sp. hw8 Genome sequencing.</title>
        <authorList>
            <person name="Park S."/>
        </authorList>
    </citation>
    <scope>NUCLEOTIDE SEQUENCE [LARGE SCALE GENOMIC DNA]</scope>
    <source>
        <strain evidence="3">hw8</strain>
    </source>
</reference>
<organism evidence="2 3">
    <name type="scientific">Roseateles koreensis</name>
    <dbReference type="NCBI Taxonomy" id="2987526"/>
    <lineage>
        <taxon>Bacteria</taxon>
        <taxon>Pseudomonadati</taxon>
        <taxon>Pseudomonadota</taxon>
        <taxon>Betaproteobacteria</taxon>
        <taxon>Burkholderiales</taxon>
        <taxon>Sphaerotilaceae</taxon>
        <taxon>Roseateles</taxon>
    </lineage>
</organism>
<proteinExistence type="predicted"/>
<name>A0ABT5KUD6_9BURK</name>
<evidence type="ECO:0000256" key="1">
    <source>
        <dbReference type="SAM" id="MobiDB-lite"/>
    </source>
</evidence>
<sequence length="112" mass="12610">MKKTYSLRVEGKHPERLLEAIKYEIRKYIKREQGKPLPKGADIWDFDCRIGLTPDDAKNTHPAEINLAINELVQGGATAFYVELQAKPALRRPRTAPQVIPRNDESGGAELS</sequence>
<dbReference type="Pfam" id="PF19669">
    <property type="entry name" value="DUF6172"/>
    <property type="match status" value="1"/>
</dbReference>
<gene>
    <name evidence="2" type="ORF">PRZ01_12700</name>
</gene>
<keyword evidence="3" id="KW-1185">Reference proteome</keyword>
<dbReference type="RefSeq" id="WP_273597164.1">
    <property type="nucleotide sequence ID" value="NZ_JAQQXS010000010.1"/>
</dbReference>
<evidence type="ECO:0000313" key="3">
    <source>
        <dbReference type="Proteomes" id="UP001219862"/>
    </source>
</evidence>
<dbReference type="InterPro" id="IPR046170">
    <property type="entry name" value="DUF6172"/>
</dbReference>
<dbReference type="EMBL" id="JAQQXS010000010">
    <property type="protein sequence ID" value="MDC8786050.1"/>
    <property type="molecule type" value="Genomic_DNA"/>
</dbReference>
<accession>A0ABT5KUD6</accession>
<evidence type="ECO:0000313" key="2">
    <source>
        <dbReference type="EMBL" id="MDC8786050.1"/>
    </source>
</evidence>
<protein>
    <submittedName>
        <fullName evidence="2">DUF6172 family protein</fullName>
    </submittedName>
</protein>